<organism evidence="2 3">
    <name type="scientific">Aquincola tertiaricarbonis</name>
    <dbReference type="NCBI Taxonomy" id="391953"/>
    <lineage>
        <taxon>Bacteria</taxon>
        <taxon>Pseudomonadati</taxon>
        <taxon>Pseudomonadota</taxon>
        <taxon>Betaproteobacteria</taxon>
        <taxon>Burkholderiales</taxon>
        <taxon>Sphaerotilaceae</taxon>
        <taxon>Aquincola</taxon>
    </lineage>
</organism>
<dbReference type="RefSeq" id="WP_250199283.1">
    <property type="nucleotide sequence ID" value="NZ_CP097636.1"/>
</dbReference>
<accession>A0ABY4SG18</accession>
<sequence>MIHRRTAVALAATLALPAAQAFDLSPPDSETKVRLDLTPKYSLGYRLKNPSPALTAFNPAVDPGTINEDDGDRNFRRGLISNRLDLLAELDVSGPRFGGRLSASAWRDQAYLGRNDNTGAQVVGAPPGTIVPTANVAQGGAQNEFLRATRRQHGRDQEILDAFVYAKGDLGGMKGTLRVGKQALQWGESLFFGQNGIANAQGPVDVARIVSVPGWQFKEVLLPVEQISGSLQVAEGVSLGAYYQLKWRPSKIPGVGSYFSNQDYVGTGSVNFGPNTLYADDARNAEPRNSGQGGVQLRWSPTGSAYEFGFYAAQYHDKTPAVPVFDFVNGNTHIAYGKDIRTLGASVTSSVGQLNWALEGSLRWNAPLNSDPAVLGPGPVQRCDNRDASPCYAVGRTAHLNLSGIYVLQPSSLWQGGALLAEIAWNRTLKVSKDIFANPDGSNSGLGGLDPNTTREAWAARVLFEPQYFQVLPGVDLSVPIALGWNFAGRSSAVTNFAGGASRAGDISIGLKAKVQNEWNVAMSWTDYFGSAKTLTETRVPGEASPRQLTFGQSLKDRAYLSFSVSRTF</sequence>
<evidence type="ECO:0000256" key="1">
    <source>
        <dbReference type="SAM" id="SignalP"/>
    </source>
</evidence>
<evidence type="ECO:0000313" key="2">
    <source>
        <dbReference type="EMBL" id="URI11085.1"/>
    </source>
</evidence>
<evidence type="ECO:0000313" key="3">
    <source>
        <dbReference type="Proteomes" id="UP001056201"/>
    </source>
</evidence>
<dbReference type="InterPro" id="IPR010727">
    <property type="entry name" value="DUF1302"/>
</dbReference>
<name>A0ABY4SG18_AQUTE</name>
<keyword evidence="3" id="KW-1185">Reference proteome</keyword>
<feature type="signal peptide" evidence="1">
    <location>
        <begin position="1"/>
        <end position="21"/>
    </location>
</feature>
<dbReference type="EMBL" id="CP097636">
    <property type="protein sequence ID" value="URI11085.1"/>
    <property type="molecule type" value="Genomic_DNA"/>
</dbReference>
<reference evidence="2" key="1">
    <citation type="submission" date="2022-05" db="EMBL/GenBank/DDBJ databases">
        <title>An RpoN-dependent PEP-CTERM gene is involved in floc formation of an Aquincola tertiaricarbonis strain.</title>
        <authorList>
            <person name="Qiu D."/>
            <person name="Xia M."/>
        </authorList>
    </citation>
    <scope>NUCLEOTIDE SEQUENCE</scope>
    <source>
        <strain evidence="2">RN12</strain>
    </source>
</reference>
<feature type="chain" id="PRO_5046132472" evidence="1">
    <location>
        <begin position="22"/>
        <end position="569"/>
    </location>
</feature>
<proteinExistence type="predicted"/>
<gene>
    <name evidence="2" type="ORF">MW290_19130</name>
</gene>
<dbReference type="Pfam" id="PF06980">
    <property type="entry name" value="DUF1302"/>
    <property type="match status" value="1"/>
</dbReference>
<keyword evidence="1" id="KW-0732">Signal</keyword>
<protein>
    <submittedName>
        <fullName evidence="2">DUF1302 domain-containing protein</fullName>
    </submittedName>
</protein>
<dbReference type="Proteomes" id="UP001056201">
    <property type="component" value="Chromosome 2"/>
</dbReference>